<dbReference type="CDD" id="cd13426">
    <property type="entry name" value="Peptidase_G1"/>
    <property type="match status" value="1"/>
</dbReference>
<dbReference type="SUPFAM" id="SSF49899">
    <property type="entry name" value="Concanavalin A-like lectins/glucanases"/>
    <property type="match status" value="1"/>
</dbReference>
<dbReference type="InterPro" id="IPR000250">
    <property type="entry name" value="Peptidase_G1"/>
</dbReference>
<dbReference type="PANTHER" id="PTHR37536">
    <property type="entry name" value="PUTATIVE (AFU_ORTHOLOGUE AFUA_3G02970)-RELATED"/>
    <property type="match status" value="1"/>
</dbReference>
<dbReference type="STRING" id="503106.A0A218YWM0"/>
<feature type="active site" description="Proton acceptor" evidence="1">
    <location>
        <position position="294"/>
    </location>
</feature>
<dbReference type="InterPro" id="IPR038656">
    <property type="entry name" value="Peptidase_G1_sf"/>
</dbReference>
<accession>A0A218YWM0</accession>
<dbReference type="Pfam" id="PF01828">
    <property type="entry name" value="Peptidase_A4"/>
    <property type="match status" value="1"/>
</dbReference>
<protein>
    <submittedName>
        <fullName evidence="2">Uncharacterized protein</fullName>
    </submittedName>
</protein>
<dbReference type="GO" id="GO:0006508">
    <property type="term" value="P:proteolysis"/>
    <property type="evidence" value="ECO:0007669"/>
    <property type="project" value="InterPro"/>
</dbReference>
<dbReference type="Proteomes" id="UP000242519">
    <property type="component" value="Unassembled WGS sequence"/>
</dbReference>
<proteinExistence type="predicted"/>
<dbReference type="OrthoDB" id="2862635at2759"/>
<dbReference type="InParanoid" id="A0A218YWM0"/>
<dbReference type="AlphaFoldDB" id="A0A218YWM0"/>
<evidence type="ECO:0000256" key="1">
    <source>
        <dbReference type="PIRSR" id="PIRSR600250-50"/>
    </source>
</evidence>
<evidence type="ECO:0000313" key="2">
    <source>
        <dbReference type="EMBL" id="OWO99851.1"/>
    </source>
</evidence>
<dbReference type="PANTHER" id="PTHR37536:SF1">
    <property type="entry name" value="ASPERGILLOPEPSIN, PUTAITVE (AFU_ORTHOLOGUE AFUA_7G01200)"/>
    <property type="match status" value="1"/>
</dbReference>
<dbReference type="InterPro" id="IPR013320">
    <property type="entry name" value="ConA-like_dom_sf"/>
</dbReference>
<dbReference type="Gene3D" id="2.60.120.700">
    <property type="entry name" value="Peptidase G1"/>
    <property type="match status" value="1"/>
</dbReference>
<sequence length="375" mass="40992">MRSIPVWGRDEHASCQHPFKLSGGFWRGGGSSIARVSMKSTYSRGRRWRPAPLGLAANQMWLELWGCSYCDLVEEIDSSLKCSELVTLSSPAHKAPPIATMRIDALLLAAPLGCVFAAEDRPYQPFYDETWGGPVQIAEHFNPSVNASGFNLAEATLVMPHLTLPRCPRQKVDQYTASYWVGLDGFLPSTTPAVRGLWQAGVIMSLWANGSAEYTGFYEWVPADPVLLTTAELAISEGEHLRVSVNTTKAGYSGRVTLTNLNTSQSFVHSQDATKLWRGPTFPAPGSSAEWIVEAGTDLEGNQYVFPDWGSASILDARACYLGGECVVPGDVETGANNTRMTVVRWNDTQVVNTQSSVEGDRVSITYVEMPFVSQ</sequence>
<dbReference type="GO" id="GO:0070007">
    <property type="term" value="F:glutamic-type endopeptidase activity"/>
    <property type="evidence" value="ECO:0007669"/>
    <property type="project" value="InterPro"/>
</dbReference>
<evidence type="ECO:0000313" key="3">
    <source>
        <dbReference type="Proteomes" id="UP000242519"/>
    </source>
</evidence>
<reference evidence="2 3" key="1">
    <citation type="submission" date="2017-04" db="EMBL/GenBank/DDBJ databases">
        <title>Draft genome sequence of Marssonina coronaria NL1: causal agent of apple blotch.</title>
        <authorList>
            <person name="Cheng Q."/>
        </authorList>
    </citation>
    <scope>NUCLEOTIDE SEQUENCE [LARGE SCALE GENOMIC DNA]</scope>
    <source>
        <strain evidence="2 3">NL1</strain>
    </source>
</reference>
<name>A0A218YWM0_9HELO</name>
<keyword evidence="3" id="KW-1185">Reference proteome</keyword>
<comment type="caution">
    <text evidence="2">The sequence shown here is derived from an EMBL/GenBank/DDBJ whole genome shotgun (WGS) entry which is preliminary data.</text>
</comment>
<dbReference type="EMBL" id="MZNU01000342">
    <property type="protein sequence ID" value="OWO99851.1"/>
    <property type="molecule type" value="Genomic_DNA"/>
</dbReference>
<gene>
    <name evidence="2" type="ORF">B2J93_6906</name>
</gene>
<organism evidence="2 3">
    <name type="scientific">Diplocarpon coronariae</name>
    <dbReference type="NCBI Taxonomy" id="2795749"/>
    <lineage>
        <taxon>Eukaryota</taxon>
        <taxon>Fungi</taxon>
        <taxon>Dikarya</taxon>
        <taxon>Ascomycota</taxon>
        <taxon>Pezizomycotina</taxon>
        <taxon>Leotiomycetes</taxon>
        <taxon>Helotiales</taxon>
        <taxon>Drepanopezizaceae</taxon>
        <taxon>Diplocarpon</taxon>
    </lineage>
</organism>